<dbReference type="NCBIfam" id="NF041638">
    <property type="entry name" value="QRL_CxxC_CxxC"/>
    <property type="match status" value="1"/>
</dbReference>
<protein>
    <submittedName>
        <fullName evidence="1">Uncharacterized protein</fullName>
    </submittedName>
</protein>
<dbReference type="EMBL" id="JAGEPF010000002">
    <property type="protein sequence ID" value="MBO2456575.1"/>
    <property type="molecule type" value="Genomic_DNA"/>
</dbReference>
<dbReference type="Proteomes" id="UP000680206">
    <property type="component" value="Unassembled WGS sequence"/>
</dbReference>
<keyword evidence="2" id="KW-1185">Reference proteome</keyword>
<organism evidence="1 2">
    <name type="scientific">Actinomadura violacea</name>
    <dbReference type="NCBI Taxonomy" id="2819934"/>
    <lineage>
        <taxon>Bacteria</taxon>
        <taxon>Bacillati</taxon>
        <taxon>Actinomycetota</taxon>
        <taxon>Actinomycetes</taxon>
        <taxon>Streptosporangiales</taxon>
        <taxon>Thermomonosporaceae</taxon>
        <taxon>Actinomadura</taxon>
    </lineage>
</organism>
<dbReference type="InterPro" id="IPR048142">
    <property type="entry name" value="QRL_CxxC_CxxC"/>
</dbReference>
<proteinExistence type="predicted"/>
<comment type="caution">
    <text evidence="1">The sequence shown here is derived from an EMBL/GenBank/DDBJ whole genome shotgun (WGS) entry which is preliminary data.</text>
</comment>
<dbReference type="RefSeq" id="WP_208236621.1">
    <property type="nucleotide sequence ID" value="NZ_JAGEPF010000002.1"/>
</dbReference>
<evidence type="ECO:0000313" key="2">
    <source>
        <dbReference type="Proteomes" id="UP000680206"/>
    </source>
</evidence>
<evidence type="ECO:0000313" key="1">
    <source>
        <dbReference type="EMBL" id="MBO2456575.1"/>
    </source>
</evidence>
<accession>A0ABS3RIL5</accession>
<name>A0ABS3RIL5_9ACTN</name>
<gene>
    <name evidence="1" type="ORF">J4709_03090</name>
</gene>
<reference evidence="1 2" key="1">
    <citation type="submission" date="2021-03" db="EMBL/GenBank/DDBJ databases">
        <title>Actinomadura violae sp. nov., isolated from lichen in Thailand.</title>
        <authorList>
            <person name="Kanchanasin P."/>
            <person name="Saeng-In P."/>
            <person name="Phongsopitanun W."/>
            <person name="Yuki M."/>
            <person name="Kudo T."/>
            <person name="Ohkuma M."/>
            <person name="Tanasupawat S."/>
        </authorList>
    </citation>
    <scope>NUCLEOTIDE SEQUENCE [LARGE SCALE GENOMIC DNA]</scope>
    <source>
        <strain evidence="1 2">LCR2-06</strain>
    </source>
</reference>
<sequence length="130" mass="14431">MSRRRSSVRFFDPAGARFGVPTWPWRMAPPHLRTRRQLAAEGLRPGGQDVAGQVLWNSRRGGGGVRAAYLYDVRLALPKRTPSERQRLALAKALKARRICPACHRDAGYVLPRHLGTCLDCADDVEVTAA</sequence>